<name>A0ABX0FB90_9BACL</name>
<dbReference type="SUPFAM" id="SSF55068">
    <property type="entry name" value="Peptide methionine sulfoxide reductase"/>
    <property type="match status" value="1"/>
</dbReference>
<dbReference type="Gene3D" id="3.30.1060.10">
    <property type="entry name" value="Peptide methionine sulphoxide reductase MsrA"/>
    <property type="match status" value="1"/>
</dbReference>
<reference evidence="7 8" key="1">
    <citation type="submission" date="2020-01" db="EMBL/GenBank/DDBJ databases">
        <title>Polyphasic characterisation and genomic insights into a novel alkali tolerant bacterium VR-M41.</title>
        <authorList>
            <person name="Vemuluri V.R."/>
        </authorList>
    </citation>
    <scope>NUCLEOTIDE SEQUENCE [LARGE SCALE GENOMIC DNA]</scope>
    <source>
        <strain evidence="7 8">VR-M41</strain>
    </source>
</reference>
<dbReference type="EC" id="1.8.4.11" evidence="4"/>
<dbReference type="InterPro" id="IPR002569">
    <property type="entry name" value="Met_Sox_Rdtase_MsrA_dom"/>
</dbReference>
<dbReference type="InterPro" id="IPR050162">
    <property type="entry name" value="MsrA_MetSO_reductase"/>
</dbReference>
<feature type="region of interest" description="Disordered" evidence="5">
    <location>
        <begin position="116"/>
        <end position="160"/>
    </location>
</feature>
<keyword evidence="1 4" id="KW-0560">Oxidoreductase</keyword>
<comment type="catalytic activity">
    <reaction evidence="3 4">
        <text>[thioredoxin]-disulfide + L-methionine + H2O = L-methionine (S)-S-oxide + [thioredoxin]-dithiol</text>
        <dbReference type="Rhea" id="RHEA:19993"/>
        <dbReference type="Rhea" id="RHEA-COMP:10698"/>
        <dbReference type="Rhea" id="RHEA-COMP:10700"/>
        <dbReference type="ChEBI" id="CHEBI:15377"/>
        <dbReference type="ChEBI" id="CHEBI:29950"/>
        <dbReference type="ChEBI" id="CHEBI:50058"/>
        <dbReference type="ChEBI" id="CHEBI:57844"/>
        <dbReference type="ChEBI" id="CHEBI:58772"/>
        <dbReference type="EC" id="1.8.4.11"/>
    </reaction>
</comment>
<feature type="active site" evidence="4">
    <location>
        <position position="17"/>
    </location>
</feature>
<evidence type="ECO:0000256" key="3">
    <source>
        <dbReference type="ARBA" id="ARBA00048782"/>
    </source>
</evidence>
<feature type="compositionally biased region" description="Basic and acidic residues" evidence="5">
    <location>
        <begin position="138"/>
        <end position="148"/>
    </location>
</feature>
<dbReference type="HAMAP" id="MF_01401">
    <property type="entry name" value="MsrA"/>
    <property type="match status" value="1"/>
</dbReference>
<dbReference type="PANTHER" id="PTHR42799">
    <property type="entry name" value="MITOCHONDRIAL PEPTIDE METHIONINE SULFOXIDE REDUCTASE"/>
    <property type="match status" value="1"/>
</dbReference>
<comment type="catalytic activity">
    <reaction evidence="2 4">
        <text>L-methionyl-[protein] + [thioredoxin]-disulfide + H2O = L-methionyl-(S)-S-oxide-[protein] + [thioredoxin]-dithiol</text>
        <dbReference type="Rhea" id="RHEA:14217"/>
        <dbReference type="Rhea" id="RHEA-COMP:10698"/>
        <dbReference type="Rhea" id="RHEA-COMP:10700"/>
        <dbReference type="Rhea" id="RHEA-COMP:12313"/>
        <dbReference type="Rhea" id="RHEA-COMP:12315"/>
        <dbReference type="ChEBI" id="CHEBI:15377"/>
        <dbReference type="ChEBI" id="CHEBI:16044"/>
        <dbReference type="ChEBI" id="CHEBI:29950"/>
        <dbReference type="ChEBI" id="CHEBI:44120"/>
        <dbReference type="ChEBI" id="CHEBI:50058"/>
        <dbReference type="EC" id="1.8.4.11"/>
    </reaction>
</comment>
<dbReference type="RefSeq" id="WP_166277263.1">
    <property type="nucleotide sequence ID" value="NZ_JAAFGS010000007.1"/>
</dbReference>
<dbReference type="GO" id="GO:0008113">
    <property type="term" value="F:peptide-methionine (S)-S-oxide reductase activity"/>
    <property type="evidence" value="ECO:0007669"/>
    <property type="project" value="UniProtKB-EC"/>
</dbReference>
<comment type="function">
    <text evidence="4">Has an important function as a repair enzyme for proteins that have been inactivated by oxidation. Catalyzes the reversible oxidation-reduction of methionine sulfoxide in proteins to methionine.</text>
</comment>
<feature type="compositionally biased region" description="Basic and acidic residues" evidence="5">
    <location>
        <begin position="116"/>
        <end position="125"/>
    </location>
</feature>
<evidence type="ECO:0000259" key="6">
    <source>
        <dbReference type="Pfam" id="PF01625"/>
    </source>
</evidence>
<evidence type="ECO:0000256" key="1">
    <source>
        <dbReference type="ARBA" id="ARBA00023002"/>
    </source>
</evidence>
<evidence type="ECO:0000313" key="7">
    <source>
        <dbReference type="EMBL" id="NGZ77235.1"/>
    </source>
</evidence>
<gene>
    <name evidence="4 7" type="primary">msrA</name>
    <name evidence="7" type="ORF">GYN08_18245</name>
</gene>
<comment type="caution">
    <text evidence="7">The sequence shown here is derived from an EMBL/GenBank/DDBJ whole genome shotgun (WGS) entry which is preliminary data.</text>
</comment>
<feature type="domain" description="Peptide methionine sulphoxide reductase MsrA" evidence="6">
    <location>
        <begin position="11"/>
        <end position="152"/>
    </location>
</feature>
<dbReference type="InterPro" id="IPR036509">
    <property type="entry name" value="Met_Sox_Rdtase_MsrA_sf"/>
</dbReference>
<dbReference type="NCBIfam" id="TIGR00401">
    <property type="entry name" value="msrA"/>
    <property type="match status" value="1"/>
</dbReference>
<evidence type="ECO:0000256" key="2">
    <source>
        <dbReference type="ARBA" id="ARBA00047806"/>
    </source>
</evidence>
<evidence type="ECO:0000256" key="4">
    <source>
        <dbReference type="HAMAP-Rule" id="MF_01401"/>
    </source>
</evidence>
<protein>
    <recommendedName>
        <fullName evidence="4">Peptide methionine sulfoxide reductase MsrA</fullName>
        <shortName evidence="4">Protein-methionine-S-oxide reductase</shortName>
        <ecNumber evidence="4">1.8.4.11</ecNumber>
    </recommendedName>
    <alternativeName>
        <fullName evidence="4">Peptide-methionine (S)-S-oxide reductase</fullName>
        <shortName evidence="4">Peptide Met(O) reductase</shortName>
    </alternativeName>
</protein>
<dbReference type="EMBL" id="JAAFGS010000007">
    <property type="protein sequence ID" value="NGZ77235.1"/>
    <property type="molecule type" value="Genomic_DNA"/>
</dbReference>
<dbReference type="PANTHER" id="PTHR42799:SF13">
    <property type="entry name" value="PEPTIDE METHIONINE SULFOXIDE REDUCTASE"/>
    <property type="match status" value="1"/>
</dbReference>
<dbReference type="Pfam" id="PF01625">
    <property type="entry name" value="PMSR"/>
    <property type="match status" value="1"/>
</dbReference>
<dbReference type="Proteomes" id="UP000800303">
    <property type="component" value="Unassembled WGS sequence"/>
</dbReference>
<keyword evidence="8" id="KW-1185">Reference proteome</keyword>
<sequence length="160" mass="18637">MHQDRQIREKLTFAMGCFWGPEDRFAKLPGVTATRVGYSGGEAPAPTHRRLEGHSETVEVEFDPQVVSLEKLLEKFWSMHNPAAIEGYKPDDSRYRSLLFYRDELQRETMERVQDELADQGRHSEATALRPLGSFYPAEEKHQRYEEKKRKRNGTTEIHS</sequence>
<comment type="similarity">
    <text evidence="4">Belongs to the MsrA Met sulfoxide reductase family.</text>
</comment>
<evidence type="ECO:0000313" key="8">
    <source>
        <dbReference type="Proteomes" id="UP000800303"/>
    </source>
</evidence>
<accession>A0ABX0FB90</accession>
<proteinExistence type="inferred from homology"/>
<organism evidence="7 8">
    <name type="scientific">Saccharibacillus alkalitolerans</name>
    <dbReference type="NCBI Taxonomy" id="2705290"/>
    <lineage>
        <taxon>Bacteria</taxon>
        <taxon>Bacillati</taxon>
        <taxon>Bacillota</taxon>
        <taxon>Bacilli</taxon>
        <taxon>Bacillales</taxon>
        <taxon>Paenibacillaceae</taxon>
        <taxon>Saccharibacillus</taxon>
    </lineage>
</organism>
<evidence type="ECO:0000256" key="5">
    <source>
        <dbReference type="SAM" id="MobiDB-lite"/>
    </source>
</evidence>